<dbReference type="FunCoup" id="A0A7J7DS21">
    <property type="interactions" value="1"/>
</dbReference>
<feature type="region of interest" description="Disordered" evidence="1">
    <location>
        <begin position="35"/>
        <end position="75"/>
    </location>
</feature>
<evidence type="ECO:0000313" key="3">
    <source>
        <dbReference type="Proteomes" id="UP000593562"/>
    </source>
</evidence>
<name>A0A7J7DS21_TRIWF</name>
<keyword evidence="3" id="KW-1185">Reference proteome</keyword>
<evidence type="ECO:0000256" key="1">
    <source>
        <dbReference type="SAM" id="MobiDB-lite"/>
    </source>
</evidence>
<sequence length="310" mass="33758">MGSCISTCRPKKSFTQECGCVQLQDKLVITQQVPTRTPKVSPIPVSNKISPYHSSPTASTSSNSSLTGTTSNTTTSTAIRSCSSLSTSSSVLSSKDRSFSNEFLWSCLKENPHVLRINSIRERSFSSSTKIGSQKLNALDKSLAKQLIQEKVHLSIPQKRVRASSPSTLTRQKSFRRDTSSSSLPSRTLRSPSPSRRFSAHGLNGDNGRGFASTTQKTNCSARTVGSKFGGISNNSVSSALKESLRPPSPIRNLNYLGTPLRNRETCIHRISSKIDEVAVGEALSHLDNDLVLMEDIDNPLISLDCFIFM</sequence>
<organism evidence="2 3">
    <name type="scientific">Tripterygium wilfordii</name>
    <name type="common">Thunder God vine</name>
    <dbReference type="NCBI Taxonomy" id="458696"/>
    <lineage>
        <taxon>Eukaryota</taxon>
        <taxon>Viridiplantae</taxon>
        <taxon>Streptophyta</taxon>
        <taxon>Embryophyta</taxon>
        <taxon>Tracheophyta</taxon>
        <taxon>Spermatophyta</taxon>
        <taxon>Magnoliopsida</taxon>
        <taxon>eudicotyledons</taxon>
        <taxon>Gunneridae</taxon>
        <taxon>Pentapetalae</taxon>
        <taxon>rosids</taxon>
        <taxon>fabids</taxon>
        <taxon>Celastrales</taxon>
        <taxon>Celastraceae</taxon>
        <taxon>Tripterygium</taxon>
    </lineage>
</organism>
<reference evidence="2 3" key="1">
    <citation type="journal article" date="2020" name="Nat. Commun.">
        <title>Genome of Tripterygium wilfordii and identification of cytochrome P450 involved in triptolide biosynthesis.</title>
        <authorList>
            <person name="Tu L."/>
            <person name="Su P."/>
            <person name="Zhang Z."/>
            <person name="Gao L."/>
            <person name="Wang J."/>
            <person name="Hu T."/>
            <person name="Zhou J."/>
            <person name="Zhang Y."/>
            <person name="Zhao Y."/>
            <person name="Liu Y."/>
            <person name="Song Y."/>
            <person name="Tong Y."/>
            <person name="Lu Y."/>
            <person name="Yang J."/>
            <person name="Xu C."/>
            <person name="Jia M."/>
            <person name="Peters R.J."/>
            <person name="Huang L."/>
            <person name="Gao W."/>
        </authorList>
    </citation>
    <scope>NUCLEOTIDE SEQUENCE [LARGE SCALE GENOMIC DNA]</scope>
    <source>
        <strain evidence="3">cv. XIE 37</strain>
        <tissue evidence="2">Leaf</tissue>
    </source>
</reference>
<feature type="compositionally biased region" description="Low complexity" evidence="1">
    <location>
        <begin position="180"/>
        <end position="197"/>
    </location>
</feature>
<dbReference type="InParanoid" id="A0A7J7DS21"/>
<comment type="caution">
    <text evidence="2">The sequence shown here is derived from an EMBL/GenBank/DDBJ whole genome shotgun (WGS) entry which is preliminary data.</text>
</comment>
<feature type="compositionally biased region" description="Low complexity" evidence="1">
    <location>
        <begin position="54"/>
        <end position="75"/>
    </location>
</feature>
<proteinExistence type="predicted"/>
<feature type="region of interest" description="Disordered" evidence="1">
    <location>
        <begin position="157"/>
        <end position="217"/>
    </location>
</feature>
<dbReference type="EMBL" id="JAAARO010000004">
    <property type="protein sequence ID" value="KAF5749079.1"/>
    <property type="molecule type" value="Genomic_DNA"/>
</dbReference>
<accession>A0A7J7DS21</accession>
<gene>
    <name evidence="2" type="ORF">HS088_TW04G01041</name>
</gene>
<evidence type="ECO:0000313" key="2">
    <source>
        <dbReference type="EMBL" id="KAF5749079.1"/>
    </source>
</evidence>
<dbReference type="PANTHER" id="PTHR33871">
    <property type="entry name" value="OS05G0503100 PROTEIN-RELATED"/>
    <property type="match status" value="1"/>
</dbReference>
<dbReference type="Proteomes" id="UP000593562">
    <property type="component" value="Unassembled WGS sequence"/>
</dbReference>
<dbReference type="AlphaFoldDB" id="A0A7J7DS21"/>
<dbReference type="PANTHER" id="PTHR33871:SF18">
    <property type="entry name" value="F24J8.12 PROTEIN"/>
    <property type="match status" value="1"/>
</dbReference>
<protein>
    <submittedName>
        <fullName evidence="2">Uncharacterized protein</fullName>
    </submittedName>
</protein>